<comment type="caution">
    <text evidence="3">The sequence shown here is derived from an EMBL/GenBank/DDBJ whole genome shotgun (WGS) entry which is preliminary data.</text>
</comment>
<feature type="domain" description="MannoseP isomerase/GMP-like beta-helix" evidence="2">
    <location>
        <begin position="292"/>
        <end position="347"/>
    </location>
</feature>
<dbReference type="CDD" id="cd02509">
    <property type="entry name" value="GDP-M1P_Guanylyltransferase"/>
    <property type="match status" value="1"/>
</dbReference>
<dbReference type="PANTHER" id="PTHR46390:SF1">
    <property type="entry name" value="MANNOSE-1-PHOSPHATE GUANYLYLTRANSFERASE"/>
    <property type="match status" value="1"/>
</dbReference>
<proteinExistence type="predicted"/>
<dbReference type="PANTHER" id="PTHR46390">
    <property type="entry name" value="MANNOSE-1-PHOSPHATE GUANYLYLTRANSFERASE"/>
    <property type="match status" value="1"/>
</dbReference>
<keyword evidence="3" id="KW-0808">Transferase</keyword>
<dbReference type="Pfam" id="PF22640">
    <property type="entry name" value="ManC_GMP_beta-helix"/>
    <property type="match status" value="1"/>
</dbReference>
<dbReference type="InterPro" id="IPR029044">
    <property type="entry name" value="Nucleotide-diphossugar_trans"/>
</dbReference>
<dbReference type="InterPro" id="IPR005835">
    <property type="entry name" value="NTP_transferase_dom"/>
</dbReference>
<dbReference type="SUPFAM" id="SSF159283">
    <property type="entry name" value="Guanosine diphospho-D-mannose pyrophosphorylase/mannose-6-phosphate isomerase linker domain"/>
    <property type="match status" value="1"/>
</dbReference>
<dbReference type="Gene3D" id="3.90.550.10">
    <property type="entry name" value="Spore Coat Polysaccharide Biosynthesis Protein SpsA, Chain A"/>
    <property type="match status" value="1"/>
</dbReference>
<organism evidence="3 4">
    <name type="scientific">Candidatus Falkowbacteria bacterium CG10_big_fil_rev_8_21_14_0_10_37_6</name>
    <dbReference type="NCBI Taxonomy" id="1974563"/>
    <lineage>
        <taxon>Bacteria</taxon>
        <taxon>Candidatus Falkowiibacteriota</taxon>
    </lineage>
</organism>
<dbReference type="GO" id="GO:0004475">
    <property type="term" value="F:mannose-1-phosphate guanylyltransferase (GTP) activity"/>
    <property type="evidence" value="ECO:0007669"/>
    <property type="project" value="InterPro"/>
</dbReference>
<dbReference type="InterPro" id="IPR049577">
    <property type="entry name" value="GMPP_N"/>
</dbReference>
<sequence>MVILAGGSGTRLWPVSRKNNPKQAQPFLDDDTLLQKTYTRLKNGFDVKDIYVSTMADYVKSVFAQLPELPKTNIIAEPCKRDTAAAIGLAAVRFYFYNPREIIVTVHSDHYIDDEKKYLDTLKFAVEAARRNARFGFLIGVKPTYPETGFGYIKMNGQVITDEKNKIFKIDKFIEKPDLRNAVKYASGWEYLWNPGYFIWRADTLLAQYKKYLPDMYRELSKINRALDTKMEQAVINESFASIKPIAFDYGILERADNLAVIPSDFVFTDIGNWRTVKDVLLNNKKDNVIKGKVIELDSSNNLIYNFTSNIIGISGLKDMIIVATNDATLVCHQDDVQGVKKITEQLEKKGFNKYL</sequence>
<protein>
    <submittedName>
        <fullName evidence="3">Mannose-1-phosphate guanylyltransferase</fullName>
    </submittedName>
</protein>
<feature type="domain" description="Nucleotidyl transferase" evidence="1">
    <location>
        <begin position="2"/>
        <end position="277"/>
    </location>
</feature>
<evidence type="ECO:0000259" key="1">
    <source>
        <dbReference type="Pfam" id="PF00483"/>
    </source>
</evidence>
<dbReference type="AlphaFoldDB" id="A0A2H0V766"/>
<evidence type="ECO:0000313" key="4">
    <source>
        <dbReference type="Proteomes" id="UP000228614"/>
    </source>
</evidence>
<reference evidence="4" key="1">
    <citation type="submission" date="2017-09" db="EMBL/GenBank/DDBJ databases">
        <title>Depth-based differentiation of microbial function through sediment-hosted aquifers and enrichment of novel symbionts in the deep terrestrial subsurface.</title>
        <authorList>
            <person name="Probst A.J."/>
            <person name="Ladd B."/>
            <person name="Jarett J.K."/>
            <person name="Geller-Mcgrath D.E."/>
            <person name="Sieber C.M.K."/>
            <person name="Emerson J.B."/>
            <person name="Anantharaman K."/>
            <person name="Thomas B.C."/>
            <person name="Malmstrom R."/>
            <person name="Stieglmeier M."/>
            <person name="Klingl A."/>
            <person name="Woyke T."/>
            <person name="Ryan C.M."/>
            <person name="Banfield J.F."/>
        </authorList>
    </citation>
    <scope>NUCLEOTIDE SEQUENCE [LARGE SCALE GENOMIC DNA]</scope>
</reference>
<dbReference type="SUPFAM" id="SSF53448">
    <property type="entry name" value="Nucleotide-diphospho-sugar transferases"/>
    <property type="match status" value="1"/>
</dbReference>
<dbReference type="Pfam" id="PF00483">
    <property type="entry name" value="NTP_transferase"/>
    <property type="match status" value="1"/>
</dbReference>
<dbReference type="InterPro" id="IPR054566">
    <property type="entry name" value="ManC/GMP-like_b-helix"/>
</dbReference>
<dbReference type="Proteomes" id="UP000228614">
    <property type="component" value="Unassembled WGS sequence"/>
</dbReference>
<keyword evidence="3" id="KW-0548">Nucleotidyltransferase</keyword>
<evidence type="ECO:0000259" key="2">
    <source>
        <dbReference type="Pfam" id="PF22640"/>
    </source>
</evidence>
<name>A0A2H0V766_9BACT</name>
<dbReference type="GO" id="GO:0009298">
    <property type="term" value="P:GDP-mannose biosynthetic process"/>
    <property type="evidence" value="ECO:0007669"/>
    <property type="project" value="TreeGrafter"/>
</dbReference>
<gene>
    <name evidence="3" type="ORF">COT95_01350</name>
</gene>
<dbReference type="InterPro" id="IPR051161">
    <property type="entry name" value="Mannose-6P_isomerase_type2"/>
</dbReference>
<dbReference type="EMBL" id="PFAN01000072">
    <property type="protein sequence ID" value="PIR94947.1"/>
    <property type="molecule type" value="Genomic_DNA"/>
</dbReference>
<accession>A0A2H0V766</accession>
<evidence type="ECO:0000313" key="3">
    <source>
        <dbReference type="EMBL" id="PIR94947.1"/>
    </source>
</evidence>